<evidence type="ECO:0000313" key="3">
    <source>
        <dbReference type="EMBL" id="SDN11179.1"/>
    </source>
</evidence>
<dbReference type="InterPro" id="IPR000772">
    <property type="entry name" value="Ricin_B_lectin"/>
</dbReference>
<dbReference type="CDD" id="cd00161">
    <property type="entry name" value="beta-trefoil_Ricin-like"/>
    <property type="match status" value="1"/>
</dbReference>
<name>A0A1G9YPP6_9ACTN</name>
<dbReference type="GO" id="GO:0030246">
    <property type="term" value="F:carbohydrate binding"/>
    <property type="evidence" value="ECO:0007669"/>
    <property type="project" value="UniProtKB-KW"/>
</dbReference>
<dbReference type="AlphaFoldDB" id="A0A1G9YPP6"/>
<sequence>MARSVRRGGILAVLASLLVLLIPGTATAADPPVRYTSWITNAAIYEMRASYSWQCMDVRGESQNPGAVIQRFDCKGRLHQRFYFQPSGTPGLFMIGVYGKYCIGAQNASVADGTPIVLGHCQGPGQHFRWVDRGNNHWEIVEAASGKCLVDTGRRSAIQLGACGNIAEPYPSLWTPRYDRQYNYTSVWG</sequence>
<feature type="domain" description="Ricin B lectin" evidence="2">
    <location>
        <begin position="46"/>
        <end position="163"/>
    </location>
</feature>
<accession>A0A1G9YPP6</accession>
<dbReference type="Pfam" id="PF00652">
    <property type="entry name" value="Ricin_B_lectin"/>
    <property type="match status" value="1"/>
</dbReference>
<organism evidence="3 4">
    <name type="scientific">Streptomyces wuyuanensis</name>
    <dbReference type="NCBI Taxonomy" id="1196353"/>
    <lineage>
        <taxon>Bacteria</taxon>
        <taxon>Bacillati</taxon>
        <taxon>Actinomycetota</taxon>
        <taxon>Actinomycetes</taxon>
        <taxon>Kitasatosporales</taxon>
        <taxon>Streptomycetaceae</taxon>
        <taxon>Streptomyces</taxon>
    </lineage>
</organism>
<dbReference type="InterPro" id="IPR035992">
    <property type="entry name" value="Ricin_B-like_lectins"/>
</dbReference>
<feature type="signal peptide" evidence="1">
    <location>
        <begin position="1"/>
        <end position="28"/>
    </location>
</feature>
<dbReference type="OrthoDB" id="4124845at2"/>
<dbReference type="SUPFAM" id="SSF50370">
    <property type="entry name" value="Ricin B-like lectins"/>
    <property type="match status" value="1"/>
</dbReference>
<keyword evidence="4" id="KW-1185">Reference proteome</keyword>
<feature type="chain" id="PRO_5011546689" evidence="1">
    <location>
        <begin position="29"/>
        <end position="189"/>
    </location>
</feature>
<keyword evidence="3" id="KW-0430">Lectin</keyword>
<dbReference type="Gene3D" id="2.80.10.50">
    <property type="match status" value="1"/>
</dbReference>
<dbReference type="PROSITE" id="PS50231">
    <property type="entry name" value="RICIN_B_LECTIN"/>
    <property type="match status" value="1"/>
</dbReference>
<dbReference type="Proteomes" id="UP000199063">
    <property type="component" value="Unassembled WGS sequence"/>
</dbReference>
<gene>
    <name evidence="3" type="ORF">SAMN05444921_11970</name>
</gene>
<dbReference type="EMBL" id="FNHI01000019">
    <property type="protein sequence ID" value="SDN11179.1"/>
    <property type="molecule type" value="Genomic_DNA"/>
</dbReference>
<dbReference type="RefSeq" id="WP_143041533.1">
    <property type="nucleotide sequence ID" value="NZ_FNHI01000019.1"/>
</dbReference>
<keyword evidence="1" id="KW-0732">Signal</keyword>
<protein>
    <submittedName>
        <fullName evidence="3">Ricin-type beta-trefoil lectin domain-containing protein</fullName>
    </submittedName>
</protein>
<proteinExistence type="predicted"/>
<dbReference type="STRING" id="1196353.SAMN05444921_11970"/>
<evidence type="ECO:0000256" key="1">
    <source>
        <dbReference type="SAM" id="SignalP"/>
    </source>
</evidence>
<dbReference type="GeneID" id="40832379"/>
<evidence type="ECO:0000313" key="4">
    <source>
        <dbReference type="Proteomes" id="UP000199063"/>
    </source>
</evidence>
<reference evidence="4" key="1">
    <citation type="submission" date="2016-10" db="EMBL/GenBank/DDBJ databases">
        <authorList>
            <person name="Varghese N."/>
            <person name="Submissions S."/>
        </authorList>
    </citation>
    <scope>NUCLEOTIDE SEQUENCE [LARGE SCALE GENOMIC DNA]</scope>
    <source>
        <strain evidence="4">CGMCC 4.7042</strain>
    </source>
</reference>
<evidence type="ECO:0000259" key="2">
    <source>
        <dbReference type="Pfam" id="PF00652"/>
    </source>
</evidence>